<evidence type="ECO:0000256" key="1">
    <source>
        <dbReference type="SAM" id="MobiDB-lite"/>
    </source>
</evidence>
<evidence type="ECO:0000313" key="2">
    <source>
        <dbReference type="EMBL" id="TXG51373.1"/>
    </source>
</evidence>
<feature type="region of interest" description="Disordered" evidence="1">
    <location>
        <begin position="1"/>
        <end position="42"/>
    </location>
</feature>
<sequence>MATMLDARDLSPSAEHDAELREADTVTQTRSSSYASQQQRIDDVGPSRVLVVDTGVHTVPSSVPVADVSVYTTPSSVPAAAGAALNIQLPDQLEHRFAEVISAVDALQEEVCKSDLKRKESDKVKDEQRKELGIGRQRDSAADPIPPLYLEDSAALPYDSAAASDIGPQTQHDTVALVSVVLADLVCKWTNQNMDTKRLVIYHGGSWVGNYYEGGLTKLVYIPRYLIYDALVKLVQDVAKLDAARYTIELRSVVCTNSGVARPIIENDNEVSCMMDEDKLVPEVYVTINAKGPIDCVQNGTTVDEDDNLLQLNILQQCNQPTAQPRFDGFLQQLAACGSIPISDPIVCTDETIHDQENSQASDTDKSDDVSIPDIDTNNSDDGLGVGSASAGPLGFPTFGEGSFAEDGLGEDGSGEHPTPQAWTIPGSERYSLEPNLMDESISNDGCLYKGKLFRCKKDLKHTVHMYALN</sequence>
<organism evidence="2 3">
    <name type="scientific">Acer yangbiense</name>
    <dbReference type="NCBI Taxonomy" id="1000413"/>
    <lineage>
        <taxon>Eukaryota</taxon>
        <taxon>Viridiplantae</taxon>
        <taxon>Streptophyta</taxon>
        <taxon>Embryophyta</taxon>
        <taxon>Tracheophyta</taxon>
        <taxon>Spermatophyta</taxon>
        <taxon>Magnoliopsida</taxon>
        <taxon>eudicotyledons</taxon>
        <taxon>Gunneridae</taxon>
        <taxon>Pentapetalae</taxon>
        <taxon>rosids</taxon>
        <taxon>malvids</taxon>
        <taxon>Sapindales</taxon>
        <taxon>Sapindaceae</taxon>
        <taxon>Hippocastanoideae</taxon>
        <taxon>Acereae</taxon>
        <taxon>Acer</taxon>
    </lineage>
</organism>
<comment type="caution">
    <text evidence="2">The sequence shown here is derived from an EMBL/GenBank/DDBJ whole genome shotgun (WGS) entry which is preliminary data.</text>
</comment>
<dbReference type="AlphaFoldDB" id="A0A5C7H317"/>
<feature type="compositionally biased region" description="Polar residues" evidence="1">
    <location>
        <begin position="25"/>
        <end position="39"/>
    </location>
</feature>
<accession>A0A5C7H317</accession>
<protein>
    <submittedName>
        <fullName evidence="2">Uncharacterized protein</fullName>
    </submittedName>
</protein>
<feature type="region of interest" description="Disordered" evidence="1">
    <location>
        <begin position="116"/>
        <end position="143"/>
    </location>
</feature>
<proteinExistence type="predicted"/>
<dbReference type="Proteomes" id="UP000323000">
    <property type="component" value="Chromosome 11"/>
</dbReference>
<keyword evidence="3" id="KW-1185">Reference proteome</keyword>
<evidence type="ECO:0000313" key="3">
    <source>
        <dbReference type="Proteomes" id="UP000323000"/>
    </source>
</evidence>
<gene>
    <name evidence="2" type="ORF">EZV62_023897</name>
</gene>
<dbReference type="OrthoDB" id="1628660at2759"/>
<feature type="region of interest" description="Disordered" evidence="1">
    <location>
        <begin position="355"/>
        <end position="427"/>
    </location>
</feature>
<feature type="compositionally biased region" description="Basic and acidic residues" evidence="1">
    <location>
        <begin position="116"/>
        <end position="141"/>
    </location>
</feature>
<feature type="compositionally biased region" description="Basic and acidic residues" evidence="1">
    <location>
        <begin position="1"/>
        <end position="24"/>
    </location>
</feature>
<dbReference type="EMBL" id="VAHF01000011">
    <property type="protein sequence ID" value="TXG51373.1"/>
    <property type="molecule type" value="Genomic_DNA"/>
</dbReference>
<feature type="compositionally biased region" description="Basic and acidic residues" evidence="1">
    <location>
        <begin position="355"/>
        <end position="369"/>
    </location>
</feature>
<name>A0A5C7H317_9ROSI</name>
<reference evidence="3" key="1">
    <citation type="journal article" date="2019" name="Gigascience">
        <title>De novo genome assembly of the endangered Acer yangbiense, a plant species with extremely small populations endemic to Yunnan Province, China.</title>
        <authorList>
            <person name="Yang J."/>
            <person name="Wariss H.M."/>
            <person name="Tao L."/>
            <person name="Zhang R."/>
            <person name="Yun Q."/>
            <person name="Hollingsworth P."/>
            <person name="Dao Z."/>
            <person name="Luo G."/>
            <person name="Guo H."/>
            <person name="Ma Y."/>
            <person name="Sun W."/>
        </authorList>
    </citation>
    <scope>NUCLEOTIDE SEQUENCE [LARGE SCALE GENOMIC DNA]</scope>
    <source>
        <strain evidence="3">cv. Malutang</strain>
    </source>
</reference>